<dbReference type="STRING" id="63057.A0A2P5EI08"/>
<dbReference type="AlphaFoldDB" id="A0A2P5EI08"/>
<protein>
    <submittedName>
        <fullName evidence="1">Uncharacterized protein</fullName>
    </submittedName>
</protein>
<dbReference type="Gene3D" id="3.90.1410.10">
    <property type="entry name" value="set domain protein methyltransferase, domain 1"/>
    <property type="match status" value="1"/>
</dbReference>
<dbReference type="InParanoid" id="A0A2P5EI08"/>
<keyword evidence="2" id="KW-1185">Reference proteome</keyword>
<gene>
    <name evidence="1" type="ORF">TorRG33x02_190350</name>
</gene>
<dbReference type="EMBL" id="JXTC01000151">
    <property type="protein sequence ID" value="PON85191.1"/>
    <property type="molecule type" value="Genomic_DNA"/>
</dbReference>
<organism evidence="1 2">
    <name type="scientific">Trema orientale</name>
    <name type="common">Charcoal tree</name>
    <name type="synonym">Celtis orientalis</name>
    <dbReference type="NCBI Taxonomy" id="63057"/>
    <lineage>
        <taxon>Eukaryota</taxon>
        <taxon>Viridiplantae</taxon>
        <taxon>Streptophyta</taxon>
        <taxon>Embryophyta</taxon>
        <taxon>Tracheophyta</taxon>
        <taxon>Spermatophyta</taxon>
        <taxon>Magnoliopsida</taxon>
        <taxon>eudicotyledons</taxon>
        <taxon>Gunneridae</taxon>
        <taxon>Pentapetalae</taxon>
        <taxon>rosids</taxon>
        <taxon>fabids</taxon>
        <taxon>Rosales</taxon>
        <taxon>Cannabaceae</taxon>
        <taxon>Trema</taxon>
    </lineage>
</organism>
<name>A0A2P5EI08_TREOI</name>
<dbReference type="OrthoDB" id="42889at2759"/>
<comment type="caution">
    <text evidence="1">The sequence shown here is derived from an EMBL/GenBank/DDBJ whole genome shotgun (WGS) entry which is preliminary data.</text>
</comment>
<reference evidence="2" key="1">
    <citation type="submission" date="2016-06" db="EMBL/GenBank/DDBJ databases">
        <title>Parallel loss of symbiosis genes in relatives of nitrogen-fixing non-legume Parasponia.</title>
        <authorList>
            <person name="Van Velzen R."/>
            <person name="Holmer R."/>
            <person name="Bu F."/>
            <person name="Rutten L."/>
            <person name="Van Zeijl A."/>
            <person name="Liu W."/>
            <person name="Santuari L."/>
            <person name="Cao Q."/>
            <person name="Sharma T."/>
            <person name="Shen D."/>
            <person name="Roswanjaya Y."/>
            <person name="Wardhani T."/>
            <person name="Kalhor M.S."/>
            <person name="Jansen J."/>
            <person name="Van den Hoogen J."/>
            <person name="Gungor B."/>
            <person name="Hartog M."/>
            <person name="Hontelez J."/>
            <person name="Verver J."/>
            <person name="Yang W.-C."/>
            <person name="Schijlen E."/>
            <person name="Repin R."/>
            <person name="Schilthuizen M."/>
            <person name="Schranz E."/>
            <person name="Heidstra R."/>
            <person name="Miyata K."/>
            <person name="Fedorova E."/>
            <person name="Kohlen W."/>
            <person name="Bisseling T."/>
            <person name="Smit S."/>
            <person name="Geurts R."/>
        </authorList>
    </citation>
    <scope>NUCLEOTIDE SEQUENCE [LARGE SCALE GENOMIC DNA]</scope>
    <source>
        <strain evidence="2">cv. RG33-2</strain>
    </source>
</reference>
<accession>A0A2P5EI08</accession>
<dbReference type="Proteomes" id="UP000237000">
    <property type="component" value="Unassembled WGS sequence"/>
</dbReference>
<sequence>MLSPVVKVLVVLIQVNRVELRGCKIKRCDSNKGFFLANDVSDAITPMRVLQDPLIGSECRGMFEEGEVDDRFLMILLLTVERMRKNSSWKPYLDFQPIPLILFGLVMMSFWS</sequence>
<proteinExistence type="predicted"/>
<evidence type="ECO:0000313" key="2">
    <source>
        <dbReference type="Proteomes" id="UP000237000"/>
    </source>
</evidence>
<evidence type="ECO:0000313" key="1">
    <source>
        <dbReference type="EMBL" id="PON85191.1"/>
    </source>
</evidence>